<dbReference type="SMART" id="SM00387">
    <property type="entry name" value="HATPase_c"/>
    <property type="match status" value="1"/>
</dbReference>
<evidence type="ECO:0000256" key="8">
    <source>
        <dbReference type="ARBA" id="ARBA00022777"/>
    </source>
</evidence>
<dbReference type="InterPro" id="IPR050640">
    <property type="entry name" value="Bact_2-comp_sensor_kinase"/>
</dbReference>
<dbReference type="EC" id="2.7.13.3" evidence="3"/>
<keyword evidence="13" id="KW-1133">Transmembrane helix</keyword>
<dbReference type="Pfam" id="PF02518">
    <property type="entry name" value="HATPase_c"/>
    <property type="match status" value="1"/>
</dbReference>
<dbReference type="Pfam" id="PF06580">
    <property type="entry name" value="His_kinase"/>
    <property type="match status" value="1"/>
</dbReference>
<name>A0A516KIT4_9BACI</name>
<dbReference type="PANTHER" id="PTHR34220:SF7">
    <property type="entry name" value="SENSOR HISTIDINE KINASE YPDA"/>
    <property type="match status" value="1"/>
</dbReference>
<dbReference type="InterPro" id="IPR036890">
    <property type="entry name" value="HATPase_C_sf"/>
</dbReference>
<dbReference type="InterPro" id="IPR010559">
    <property type="entry name" value="Sig_transdc_His_kin_internal"/>
</dbReference>
<keyword evidence="11 13" id="KW-0472">Membrane</keyword>
<proteinExistence type="predicted"/>
<comment type="catalytic activity">
    <reaction evidence="1">
        <text>ATP + protein L-histidine = ADP + protein N-phospho-L-histidine.</text>
        <dbReference type="EC" id="2.7.13.3"/>
    </reaction>
</comment>
<dbReference type="CDD" id="cd06225">
    <property type="entry name" value="HAMP"/>
    <property type="match status" value="1"/>
</dbReference>
<keyword evidence="6" id="KW-0808">Transferase</keyword>
<dbReference type="Gene3D" id="6.10.340.10">
    <property type="match status" value="1"/>
</dbReference>
<evidence type="ECO:0000256" key="12">
    <source>
        <dbReference type="SAM" id="Coils"/>
    </source>
</evidence>
<keyword evidence="10" id="KW-0902">Two-component regulatory system</keyword>
<feature type="transmembrane region" description="Helical" evidence="13">
    <location>
        <begin position="6"/>
        <end position="28"/>
    </location>
</feature>
<feature type="domain" description="HAMP" evidence="15">
    <location>
        <begin position="198"/>
        <end position="251"/>
    </location>
</feature>
<dbReference type="PANTHER" id="PTHR34220">
    <property type="entry name" value="SENSOR HISTIDINE KINASE YPDA"/>
    <property type="match status" value="1"/>
</dbReference>
<comment type="subcellular location">
    <subcellularLocation>
        <location evidence="2">Cell membrane</location>
        <topology evidence="2">Multi-pass membrane protein</topology>
    </subcellularLocation>
</comment>
<dbReference type="SUPFAM" id="SSF55874">
    <property type="entry name" value="ATPase domain of HSP90 chaperone/DNA topoisomerase II/histidine kinase"/>
    <property type="match status" value="1"/>
</dbReference>
<dbReference type="SMART" id="SM00304">
    <property type="entry name" value="HAMP"/>
    <property type="match status" value="1"/>
</dbReference>
<dbReference type="GO" id="GO:0000155">
    <property type="term" value="F:phosphorelay sensor kinase activity"/>
    <property type="evidence" value="ECO:0007669"/>
    <property type="project" value="InterPro"/>
</dbReference>
<keyword evidence="13" id="KW-0812">Transmembrane</keyword>
<evidence type="ECO:0000256" key="5">
    <source>
        <dbReference type="ARBA" id="ARBA00022553"/>
    </source>
</evidence>
<keyword evidence="9" id="KW-0067">ATP-binding</keyword>
<evidence type="ECO:0000256" key="3">
    <source>
        <dbReference type="ARBA" id="ARBA00012438"/>
    </source>
</evidence>
<dbReference type="OrthoDB" id="9776552at2"/>
<sequence>MKTIRGKLIIYFFVFVVLFNVVSISIYVSSKQLTKEYHASFDRFVTLNSISQLSNQLYQNVKAYVMEPNEENLDAYYSSLHQIEREEAELMSSKTFEETMQVKNYTNLIDSLIHESEITVGFVLRDDIERYTAHLKETQNASTYIQETTLHLIDLELNEYQALYEDLQERNRSFQWFIFFLFSTTVMLAVGFSLWFSHGINKPIQALSRAAKQVSSGQISGEPVVIESNDELKLLGDSFNQMRTNIHELIEEMKTKSEQEKLMKELELKHLQNQINPHFLFNTLNTISKMAYLENAKSTSNLIDSVATLLRYSLGDIKKPISLSDEIQVIEEYLSIQKTRFLERIQYQIQIKSNHMDIPIPRLTIQPIVENAFIHGIEAKEDGGNIQIRIYDKGEETMVEVEDDGVGMDEQTISRLLDTSVDTENMEHIGHSTGIGMTNVIRRLQLFYQSDYVMEIESEIHSGTIIRLVLPNGYHKE</sequence>
<evidence type="ECO:0000256" key="6">
    <source>
        <dbReference type="ARBA" id="ARBA00022679"/>
    </source>
</evidence>
<protein>
    <recommendedName>
        <fullName evidence="3">histidine kinase</fullName>
        <ecNumber evidence="3">2.7.13.3</ecNumber>
    </recommendedName>
</protein>
<keyword evidence="17" id="KW-1185">Reference proteome</keyword>
<evidence type="ECO:0000313" key="16">
    <source>
        <dbReference type="EMBL" id="QDP41299.1"/>
    </source>
</evidence>
<dbReference type="Gene3D" id="3.30.565.10">
    <property type="entry name" value="Histidine kinase-like ATPase, C-terminal domain"/>
    <property type="match status" value="1"/>
</dbReference>
<evidence type="ECO:0000256" key="4">
    <source>
        <dbReference type="ARBA" id="ARBA00022475"/>
    </source>
</evidence>
<evidence type="ECO:0000313" key="17">
    <source>
        <dbReference type="Proteomes" id="UP000315215"/>
    </source>
</evidence>
<evidence type="ECO:0000256" key="2">
    <source>
        <dbReference type="ARBA" id="ARBA00004651"/>
    </source>
</evidence>
<dbReference type="RefSeq" id="WP_143895703.1">
    <property type="nucleotide sequence ID" value="NZ_CP041666.1"/>
</dbReference>
<evidence type="ECO:0000259" key="15">
    <source>
        <dbReference type="PROSITE" id="PS50885"/>
    </source>
</evidence>
<evidence type="ECO:0000256" key="10">
    <source>
        <dbReference type="ARBA" id="ARBA00023012"/>
    </source>
</evidence>
<gene>
    <name evidence="16" type="ORF">FN924_14570</name>
</gene>
<dbReference type="PROSITE" id="PS50885">
    <property type="entry name" value="HAMP"/>
    <property type="match status" value="1"/>
</dbReference>
<keyword evidence="7" id="KW-0547">Nucleotide-binding</keyword>
<evidence type="ECO:0000259" key="14">
    <source>
        <dbReference type="PROSITE" id="PS50109"/>
    </source>
</evidence>
<dbReference type="Proteomes" id="UP000315215">
    <property type="component" value="Chromosome"/>
</dbReference>
<dbReference type="SUPFAM" id="SSF158472">
    <property type="entry name" value="HAMP domain-like"/>
    <property type="match status" value="1"/>
</dbReference>
<evidence type="ECO:0000256" key="7">
    <source>
        <dbReference type="ARBA" id="ARBA00022741"/>
    </source>
</evidence>
<dbReference type="KEGG" id="aqt:FN924_14570"/>
<organism evidence="16 17">
    <name type="scientific">Radiobacillus deserti</name>
    <dbReference type="NCBI Taxonomy" id="2594883"/>
    <lineage>
        <taxon>Bacteria</taxon>
        <taxon>Bacillati</taxon>
        <taxon>Bacillota</taxon>
        <taxon>Bacilli</taxon>
        <taxon>Bacillales</taxon>
        <taxon>Bacillaceae</taxon>
        <taxon>Radiobacillus</taxon>
    </lineage>
</organism>
<dbReference type="GO" id="GO:0005886">
    <property type="term" value="C:plasma membrane"/>
    <property type="evidence" value="ECO:0007669"/>
    <property type="project" value="UniProtKB-SubCell"/>
</dbReference>
<reference evidence="16 17" key="1">
    <citation type="submission" date="2019-07" db="EMBL/GenBank/DDBJ databases">
        <authorList>
            <person name="Li J."/>
        </authorList>
    </citation>
    <scope>NUCLEOTIDE SEQUENCE [LARGE SCALE GENOMIC DNA]</scope>
    <source>
        <strain evidence="16 17">TKL69</strain>
    </source>
</reference>
<dbReference type="EMBL" id="CP041666">
    <property type="protein sequence ID" value="QDP41299.1"/>
    <property type="molecule type" value="Genomic_DNA"/>
</dbReference>
<dbReference type="InterPro" id="IPR003660">
    <property type="entry name" value="HAMP_dom"/>
</dbReference>
<evidence type="ECO:0000256" key="9">
    <source>
        <dbReference type="ARBA" id="ARBA00022840"/>
    </source>
</evidence>
<feature type="domain" description="Histidine kinase" evidence="14">
    <location>
        <begin position="275"/>
        <end position="474"/>
    </location>
</feature>
<dbReference type="InterPro" id="IPR005467">
    <property type="entry name" value="His_kinase_dom"/>
</dbReference>
<accession>A0A516KIT4</accession>
<keyword evidence="12" id="KW-0175">Coiled coil</keyword>
<keyword evidence="5" id="KW-0597">Phosphoprotein</keyword>
<evidence type="ECO:0000256" key="13">
    <source>
        <dbReference type="SAM" id="Phobius"/>
    </source>
</evidence>
<evidence type="ECO:0000256" key="1">
    <source>
        <dbReference type="ARBA" id="ARBA00000085"/>
    </source>
</evidence>
<dbReference type="GO" id="GO:0005524">
    <property type="term" value="F:ATP binding"/>
    <property type="evidence" value="ECO:0007669"/>
    <property type="project" value="UniProtKB-KW"/>
</dbReference>
<dbReference type="InterPro" id="IPR003594">
    <property type="entry name" value="HATPase_dom"/>
</dbReference>
<keyword evidence="4" id="KW-1003">Cell membrane</keyword>
<evidence type="ECO:0000256" key="11">
    <source>
        <dbReference type="ARBA" id="ARBA00023136"/>
    </source>
</evidence>
<keyword evidence="8 16" id="KW-0418">Kinase</keyword>
<dbReference type="PROSITE" id="PS50109">
    <property type="entry name" value="HIS_KIN"/>
    <property type="match status" value="1"/>
</dbReference>
<dbReference type="AlphaFoldDB" id="A0A516KIT4"/>
<feature type="coiled-coil region" evidence="12">
    <location>
        <begin position="239"/>
        <end position="274"/>
    </location>
</feature>
<dbReference type="Pfam" id="PF00672">
    <property type="entry name" value="HAMP"/>
    <property type="match status" value="1"/>
</dbReference>
<feature type="transmembrane region" description="Helical" evidence="13">
    <location>
        <begin position="176"/>
        <end position="196"/>
    </location>
</feature>